<dbReference type="EMBL" id="MF101431">
    <property type="protein sequence ID" value="ARW64216.1"/>
    <property type="molecule type" value="Genomic_DNA"/>
</dbReference>
<dbReference type="AlphaFoldDB" id="A0A1Z1ME22"/>
<accession>A0A1Z1ME22</accession>
<evidence type="ECO:0000256" key="4">
    <source>
        <dbReference type="ARBA" id="ARBA00022980"/>
    </source>
</evidence>
<gene>
    <name evidence="6 9" type="primary">rps7</name>
</gene>
<dbReference type="HAMAP" id="MF_00480_B">
    <property type="entry name" value="Ribosomal_uS7_B"/>
    <property type="match status" value="1"/>
</dbReference>
<reference evidence="9" key="1">
    <citation type="journal article" date="2017" name="J. Phycol.">
        <title>Analysis of chloroplast genomes and a supermatrix inform reclassification of the Rhodomelaceae (Rhodophyta).</title>
        <authorList>
            <person name="Diaz-Tapia P."/>
            <person name="Maggs C.A."/>
            <person name="West J.A."/>
            <person name="Verbruggen H."/>
        </authorList>
    </citation>
    <scope>NUCLEOTIDE SEQUENCE</scope>
    <source>
        <strain evidence="9">PD745</strain>
    </source>
</reference>
<evidence type="ECO:0000259" key="8">
    <source>
        <dbReference type="Pfam" id="PF00177"/>
    </source>
</evidence>
<keyword evidence="3 6" id="KW-0694">RNA-binding</keyword>
<evidence type="ECO:0000256" key="5">
    <source>
        <dbReference type="ARBA" id="ARBA00023274"/>
    </source>
</evidence>
<dbReference type="GO" id="GO:0009507">
    <property type="term" value="C:chloroplast"/>
    <property type="evidence" value="ECO:0007669"/>
    <property type="project" value="UniProtKB-SubCell"/>
</dbReference>
<evidence type="ECO:0000256" key="3">
    <source>
        <dbReference type="ARBA" id="ARBA00022884"/>
    </source>
</evidence>
<keyword evidence="2 6" id="KW-0699">rRNA-binding</keyword>
<dbReference type="InterPro" id="IPR020606">
    <property type="entry name" value="Ribosomal_uS7_CS"/>
</dbReference>
<dbReference type="Pfam" id="PF00177">
    <property type="entry name" value="Ribosomal_S7"/>
    <property type="match status" value="1"/>
</dbReference>
<dbReference type="GO" id="GO:0015935">
    <property type="term" value="C:small ribosomal subunit"/>
    <property type="evidence" value="ECO:0007669"/>
    <property type="project" value="InterPro"/>
</dbReference>
<dbReference type="PIRSF" id="PIRSF002122">
    <property type="entry name" value="RPS7p_RPS7a_RPS5e_RPS7o"/>
    <property type="match status" value="1"/>
</dbReference>
<sequence>MSRRSTAKKRTIHPDPIYNSKLINMLTARILKSGKKSIAQKIIYKSLEIIKNKTDKDALEILETAVRNTTPLVEVKARRIGGSTYQIPMEVRAFRGTNLALKWITKFAINRSGNSMSQKLANEIIDASNESGNAIRKREETHRMAEANKAFAHYRY</sequence>
<keyword evidence="9" id="KW-0934">Plastid</keyword>
<dbReference type="NCBIfam" id="TIGR01029">
    <property type="entry name" value="rpsG_bact"/>
    <property type="match status" value="1"/>
</dbReference>
<keyword evidence="4 6" id="KW-0689">Ribosomal protein</keyword>
<name>A0A1Z1ME22_9FLOR</name>
<evidence type="ECO:0000256" key="7">
    <source>
        <dbReference type="RuleBase" id="RU003619"/>
    </source>
</evidence>
<dbReference type="GO" id="GO:0019843">
    <property type="term" value="F:rRNA binding"/>
    <property type="evidence" value="ECO:0007669"/>
    <property type="project" value="UniProtKB-UniRule"/>
</dbReference>
<keyword evidence="9" id="KW-0150">Chloroplast</keyword>
<evidence type="ECO:0000313" key="9">
    <source>
        <dbReference type="EMBL" id="ARW64216.1"/>
    </source>
</evidence>
<dbReference type="PANTHER" id="PTHR11205">
    <property type="entry name" value="RIBOSOMAL PROTEIN S7"/>
    <property type="match status" value="1"/>
</dbReference>
<dbReference type="CDD" id="cd14871">
    <property type="entry name" value="uS7_Chloroplast"/>
    <property type="match status" value="1"/>
</dbReference>
<comment type="similarity">
    <text evidence="1 6 7">Belongs to the universal ribosomal protein uS7 family.</text>
</comment>
<dbReference type="InterPro" id="IPR000235">
    <property type="entry name" value="Ribosomal_uS7"/>
</dbReference>
<proteinExistence type="inferred from homology"/>
<dbReference type="InterPro" id="IPR005717">
    <property type="entry name" value="Ribosomal_uS7_bac/org-type"/>
</dbReference>
<comment type="subcellular location">
    <subcellularLocation>
        <location evidence="6">Plastid</location>
        <location evidence="6">Chloroplast</location>
    </subcellularLocation>
</comment>
<feature type="domain" description="Small ribosomal subunit protein uS7" evidence="8">
    <location>
        <begin position="2"/>
        <end position="149"/>
    </location>
</feature>
<dbReference type="SUPFAM" id="SSF47973">
    <property type="entry name" value="Ribosomal protein S7"/>
    <property type="match status" value="1"/>
</dbReference>
<dbReference type="Gene3D" id="1.10.455.10">
    <property type="entry name" value="Ribosomal protein S7 domain"/>
    <property type="match status" value="1"/>
</dbReference>
<evidence type="ECO:0000256" key="2">
    <source>
        <dbReference type="ARBA" id="ARBA00022730"/>
    </source>
</evidence>
<comment type="subunit">
    <text evidence="6">Part of the 30S ribosomal subunit.</text>
</comment>
<keyword evidence="5 6" id="KW-0687">Ribonucleoprotein</keyword>
<geneLocation type="chloroplast" evidence="9"/>
<dbReference type="InterPro" id="IPR036823">
    <property type="entry name" value="Ribosomal_uS7_dom_sf"/>
</dbReference>
<protein>
    <recommendedName>
        <fullName evidence="6">Small ribosomal subunit protein uS7c</fullName>
    </recommendedName>
</protein>
<organism evidence="9">
    <name type="scientific">Chondria sp.</name>
    <name type="common">in: red algae</name>
    <dbReference type="NCBI Taxonomy" id="1982705"/>
    <lineage>
        <taxon>Eukaryota</taxon>
        <taxon>Rhodophyta</taxon>
        <taxon>Florideophyceae</taxon>
        <taxon>Rhodymeniophycidae</taxon>
        <taxon>Ceramiales</taxon>
        <taxon>Rhodomelaceae</taxon>
        <taxon>Chondrieae</taxon>
        <taxon>Chondria</taxon>
    </lineage>
</organism>
<evidence type="ECO:0000256" key="1">
    <source>
        <dbReference type="ARBA" id="ARBA00007151"/>
    </source>
</evidence>
<evidence type="ECO:0000256" key="6">
    <source>
        <dbReference type="HAMAP-Rule" id="MF_00480"/>
    </source>
</evidence>
<dbReference type="FunFam" id="1.10.455.10:FF:000001">
    <property type="entry name" value="30S ribosomal protein S7"/>
    <property type="match status" value="1"/>
</dbReference>
<dbReference type="GO" id="GO:0003735">
    <property type="term" value="F:structural constituent of ribosome"/>
    <property type="evidence" value="ECO:0007669"/>
    <property type="project" value="InterPro"/>
</dbReference>
<dbReference type="PROSITE" id="PS00052">
    <property type="entry name" value="RIBOSOMAL_S7"/>
    <property type="match status" value="1"/>
</dbReference>
<comment type="function">
    <text evidence="6">One of the primary rRNA binding proteins, it binds directly to 16S rRNA where it nucleates assembly of the head domain of the 30S subunit.</text>
</comment>
<dbReference type="InterPro" id="IPR023798">
    <property type="entry name" value="Ribosomal_uS7_dom"/>
</dbReference>
<dbReference type="GO" id="GO:0006412">
    <property type="term" value="P:translation"/>
    <property type="evidence" value="ECO:0007669"/>
    <property type="project" value="UniProtKB-UniRule"/>
</dbReference>